<evidence type="ECO:0000313" key="2">
    <source>
        <dbReference type="Proteomes" id="UP001145145"/>
    </source>
</evidence>
<dbReference type="Proteomes" id="UP001145145">
    <property type="component" value="Unassembled WGS sequence"/>
</dbReference>
<protein>
    <submittedName>
        <fullName evidence="1">DUF2513 domain-containing protein</fullName>
    </submittedName>
</protein>
<accession>A0A9W6CE26</accession>
<dbReference type="AlphaFoldDB" id="A0A9W6CE26"/>
<keyword evidence="2" id="KW-1185">Reference proteome</keyword>
<comment type="caution">
    <text evidence="1">The sequence shown here is derived from an EMBL/GenBank/DDBJ whole genome shotgun (WGS) entry which is preliminary data.</text>
</comment>
<reference evidence="1 2" key="1">
    <citation type="journal article" date="2023" name="Int. J. Syst. Evol. Microbiol.">
        <title>Sellimonas catena sp. nov., isolated from human faeces.</title>
        <authorList>
            <person name="Hisatomi A."/>
            <person name="Ohkuma M."/>
            <person name="Sakamoto M."/>
        </authorList>
    </citation>
    <scope>NUCLEOTIDE SEQUENCE [LARGE SCALE GENOMIC DNA]</scope>
    <source>
        <strain evidence="1 2">12EGH17</strain>
    </source>
</reference>
<proteinExistence type="predicted"/>
<sequence length="134" mass="15273">MKLDLNCIRDTLLTLEDWLVLNDNLEFIPQSLEEISQSSKMLKYSQPQIAYTIVILNEANFIKASINYVSGNIYSIAVTRLTYQGHQFLDSIRPEDTWNKIHDICDKTGLKSIATIMEISDLLLPDSIKAVLHS</sequence>
<dbReference type="RefSeq" id="WP_281874187.1">
    <property type="nucleotide sequence ID" value="NZ_BSBO01000050.1"/>
</dbReference>
<organism evidence="1 2">
    <name type="scientific">Sellimonas catena</name>
    <dbReference type="NCBI Taxonomy" id="2994035"/>
    <lineage>
        <taxon>Bacteria</taxon>
        <taxon>Bacillati</taxon>
        <taxon>Bacillota</taxon>
        <taxon>Clostridia</taxon>
        <taxon>Lachnospirales</taxon>
        <taxon>Lachnospiraceae</taxon>
        <taxon>Sellimonas</taxon>
    </lineage>
</organism>
<evidence type="ECO:0000313" key="1">
    <source>
        <dbReference type="EMBL" id="GLG06166.1"/>
    </source>
</evidence>
<dbReference type="Pfam" id="PF10711">
    <property type="entry name" value="DUF2513"/>
    <property type="match status" value="1"/>
</dbReference>
<name>A0A9W6CE26_9FIRM</name>
<dbReference type="EMBL" id="BSBO01000050">
    <property type="protein sequence ID" value="GLG06166.1"/>
    <property type="molecule type" value="Genomic_DNA"/>
</dbReference>
<gene>
    <name evidence="1" type="ORF">Selli1_33400</name>
</gene>
<dbReference type="InterPro" id="IPR019650">
    <property type="entry name" value="DUF2513"/>
</dbReference>